<dbReference type="AlphaFoldDB" id="A0A897NSL8"/>
<dbReference type="GO" id="GO:0016020">
    <property type="term" value="C:membrane"/>
    <property type="evidence" value="ECO:0007669"/>
    <property type="project" value="InterPro"/>
</dbReference>
<keyword evidence="8" id="KW-1185">Reference proteome</keyword>
<evidence type="ECO:0000313" key="7">
    <source>
        <dbReference type="EMBL" id="QSG15424.1"/>
    </source>
</evidence>
<keyword evidence="3" id="KW-0175">Coiled coil</keyword>
<name>A0A897NSL8_9EURY</name>
<reference evidence="7 8" key="1">
    <citation type="submission" date="2020-11" db="EMBL/GenBank/DDBJ databases">
        <title>Carbohydrate-dependent, anaerobic sulfur respiration: A novel catabolism in halophilic archaea.</title>
        <authorList>
            <person name="Sorokin D.Y."/>
            <person name="Messina E."/>
            <person name="Smedile F."/>
            <person name="La Cono V."/>
            <person name="Hallsworth J.E."/>
            <person name="Yakimov M.M."/>
        </authorList>
    </citation>
    <scope>NUCLEOTIDE SEQUENCE [LARGE SCALE GENOMIC DNA]</scope>
    <source>
        <strain evidence="7 8">HSR-Est</strain>
    </source>
</reference>
<evidence type="ECO:0000256" key="1">
    <source>
        <dbReference type="ARBA" id="ARBA00023224"/>
    </source>
</evidence>
<feature type="coiled-coil region" evidence="3">
    <location>
        <begin position="406"/>
        <end position="440"/>
    </location>
</feature>
<dbReference type="PANTHER" id="PTHR32089">
    <property type="entry name" value="METHYL-ACCEPTING CHEMOTAXIS PROTEIN MCPB"/>
    <property type="match status" value="1"/>
</dbReference>
<accession>A0A897NSL8</accession>
<evidence type="ECO:0000313" key="8">
    <source>
        <dbReference type="Proteomes" id="UP000663292"/>
    </source>
</evidence>
<feature type="transmembrane region" description="Helical" evidence="5">
    <location>
        <begin position="16"/>
        <end position="37"/>
    </location>
</feature>
<keyword evidence="1" id="KW-0807">Transducer</keyword>
<dbReference type="SUPFAM" id="SSF58104">
    <property type="entry name" value="Methyl-accepting chemotaxis protein (MCP) signaling domain"/>
    <property type="match status" value="1"/>
</dbReference>
<evidence type="ECO:0000256" key="5">
    <source>
        <dbReference type="SAM" id="Phobius"/>
    </source>
</evidence>
<evidence type="ECO:0000256" key="2">
    <source>
        <dbReference type="ARBA" id="ARBA00029447"/>
    </source>
</evidence>
<gene>
    <name evidence="7" type="primary">tar7</name>
    <name evidence="7" type="ORF">HSEST_1905</name>
</gene>
<evidence type="ECO:0000256" key="3">
    <source>
        <dbReference type="SAM" id="Coils"/>
    </source>
</evidence>
<dbReference type="Proteomes" id="UP000663292">
    <property type="component" value="Chromosome"/>
</dbReference>
<feature type="coiled-coil region" evidence="3">
    <location>
        <begin position="593"/>
        <end position="623"/>
    </location>
</feature>
<dbReference type="PANTHER" id="PTHR32089:SF112">
    <property type="entry name" value="LYSOZYME-LIKE PROTEIN-RELATED"/>
    <property type="match status" value="1"/>
</dbReference>
<feature type="domain" description="HAMP" evidence="6">
    <location>
        <begin position="369"/>
        <end position="421"/>
    </location>
</feature>
<evidence type="ECO:0000259" key="6">
    <source>
        <dbReference type="PROSITE" id="PS50885"/>
    </source>
</evidence>
<protein>
    <submittedName>
        <fullName evidence="7">Methyl-accepting chemotaxis protein</fullName>
    </submittedName>
</protein>
<dbReference type="InterPro" id="IPR003660">
    <property type="entry name" value="HAMP_dom"/>
</dbReference>
<dbReference type="Gene3D" id="6.10.250.1910">
    <property type="match status" value="1"/>
</dbReference>
<keyword evidence="5" id="KW-0812">Transmembrane</keyword>
<dbReference type="GO" id="GO:0007165">
    <property type="term" value="P:signal transduction"/>
    <property type="evidence" value="ECO:0007669"/>
    <property type="project" value="UniProtKB-KW"/>
</dbReference>
<organism evidence="7 8">
    <name type="scientific">Halapricum desulfuricans</name>
    <dbReference type="NCBI Taxonomy" id="2841257"/>
    <lineage>
        <taxon>Archaea</taxon>
        <taxon>Methanobacteriati</taxon>
        <taxon>Methanobacteriota</taxon>
        <taxon>Stenosarchaea group</taxon>
        <taxon>Halobacteria</taxon>
        <taxon>Halobacteriales</taxon>
        <taxon>Haloarculaceae</taxon>
        <taxon>Halapricum</taxon>
    </lineage>
</organism>
<feature type="domain" description="HAMP" evidence="6">
    <location>
        <begin position="442"/>
        <end position="495"/>
    </location>
</feature>
<dbReference type="EMBL" id="CP064791">
    <property type="protein sequence ID" value="QSG15424.1"/>
    <property type="molecule type" value="Genomic_DNA"/>
</dbReference>
<proteinExistence type="inferred from homology"/>
<keyword evidence="5" id="KW-0472">Membrane</keyword>
<sequence length="660" mass="71785">MGIVRKILPEFIRKSFAIKFGIALLIIGLSVGAAGFVGSELVKDEVHDQINDQYSNLAKNDANGLQTWVADNGQETLQLTRIFDGKTDAEVHDWLSTEKNQGGDYLSQGYTIHYVKPGNGSDPAQIVASTDGAPDRSAINPNENRTAPVSGINQTVAAELADLKDSGDTIRLTDAYISDEGTSRFGGIHLAYIALVDDPGTGEQRAVIYSIATEAYTGGFTAGLGTGLDSGVAMVVDDDDQIIMEGYASSIHDSIHQYDQWKKPITEVRSQNSRVGMASDTAAGGVLDGSKWDQATNYNLNGERYVVGAAPVTSVTLSGSTSVEVDWVVLEHTNRQTAYGDVEAVSNQSLAATLVGVLLIGIFGAVLGRNTSKSIDRLKGKAEEMEEGNLDVDLYSPRDDQIGQLYGGFANMRDALQQQIEEAEQARKEAEVSRAEAMEMSNYLQDRADEYAEIMQQCASGDLTQRMEPDGENEAMDRIASEFNEMIDELEKTTGQLKSFADEVETAGEVVQTSSESVRDASEQVADSIQKISDDAYDQKERLQEISNAMDDIAHDLEEFAAENDVDFGDSLDRIEEIATTLNQVVELSEQTMAESENVAGAAEEQAAELNEVSQRAEDLSRYARPLREVLDRFETESEHEFYFPTGPGSGEANVPDDEQ</sequence>
<comment type="similarity">
    <text evidence="2">Belongs to the methyl-accepting chemotaxis (MCP) protein family.</text>
</comment>
<evidence type="ECO:0000256" key="4">
    <source>
        <dbReference type="SAM" id="MobiDB-lite"/>
    </source>
</evidence>
<dbReference type="PROSITE" id="PS50885">
    <property type="entry name" value="HAMP"/>
    <property type="match status" value="2"/>
</dbReference>
<feature type="region of interest" description="Disordered" evidence="4">
    <location>
        <begin position="638"/>
        <end position="660"/>
    </location>
</feature>
<dbReference type="Pfam" id="PF00672">
    <property type="entry name" value="HAMP"/>
    <property type="match status" value="2"/>
</dbReference>
<dbReference type="SMART" id="SM00304">
    <property type="entry name" value="HAMP"/>
    <property type="match status" value="2"/>
</dbReference>
<dbReference type="Gene3D" id="1.10.287.950">
    <property type="entry name" value="Methyl-accepting chemotaxis protein"/>
    <property type="match status" value="2"/>
</dbReference>
<dbReference type="CDD" id="cd06225">
    <property type="entry name" value="HAMP"/>
    <property type="match status" value="2"/>
</dbReference>
<keyword evidence="5" id="KW-1133">Transmembrane helix</keyword>